<protein>
    <submittedName>
        <fullName evidence="1">Uncharacterized protein</fullName>
    </submittedName>
</protein>
<dbReference type="KEGG" id="cpb:Cphamn1_1558"/>
<proteinExistence type="predicted"/>
<accession>B3EK54</accession>
<dbReference type="STRING" id="331678.Cphamn1_1558"/>
<gene>
    <name evidence="1" type="ordered locus">Cphamn1_1558</name>
</gene>
<evidence type="ECO:0000313" key="1">
    <source>
        <dbReference type="EMBL" id="ACE04481.1"/>
    </source>
</evidence>
<dbReference type="HOGENOM" id="CLU_142733_0_0_10"/>
<reference evidence="1" key="1">
    <citation type="submission" date="2008-06" db="EMBL/GenBank/DDBJ databases">
        <title>Complete sequence of Chlorobium phaeobacteroides BS1.</title>
        <authorList>
            <consortium name="US DOE Joint Genome Institute"/>
            <person name="Lucas S."/>
            <person name="Copeland A."/>
            <person name="Lapidus A."/>
            <person name="Glavina del Rio T."/>
            <person name="Dalin E."/>
            <person name="Tice H."/>
            <person name="Bruce D."/>
            <person name="Goodwin L."/>
            <person name="Pitluck S."/>
            <person name="Schmutz J."/>
            <person name="Larimer F."/>
            <person name="Land M."/>
            <person name="Hauser L."/>
            <person name="Kyrpides N."/>
            <person name="Ovchinnikova G."/>
            <person name="Li T."/>
            <person name="Liu Z."/>
            <person name="Zhao F."/>
            <person name="Overmann J."/>
            <person name="Bryant D.A."/>
            <person name="Richardson P."/>
        </authorList>
    </citation>
    <scope>NUCLEOTIDE SEQUENCE [LARGE SCALE GENOMIC DNA]</scope>
    <source>
        <strain evidence="1">BS1</strain>
    </source>
</reference>
<dbReference type="AlphaFoldDB" id="B3EK54"/>
<organism evidence="1">
    <name type="scientific">Chlorobium phaeobacteroides (strain BS1)</name>
    <dbReference type="NCBI Taxonomy" id="331678"/>
    <lineage>
        <taxon>Bacteria</taxon>
        <taxon>Pseudomonadati</taxon>
        <taxon>Chlorobiota</taxon>
        <taxon>Chlorobiia</taxon>
        <taxon>Chlorobiales</taxon>
        <taxon>Chlorobiaceae</taxon>
        <taxon>Chlorobium/Pelodictyon group</taxon>
        <taxon>Chlorobium</taxon>
    </lineage>
</organism>
<dbReference type="EMBL" id="CP001101">
    <property type="protein sequence ID" value="ACE04481.1"/>
    <property type="molecule type" value="Genomic_DNA"/>
</dbReference>
<sequence length="151" mass="17284">MIRTGLRSRISCFVIVAFCFFFAGAGVHPQKHAFTPPPGSVLRKAVLDALREEVFRVHGLEVRFVVEYLSVKGNWAWVDTLPESPDGRQHYEDIAALLKYEKGGWTVVETPCTEIENPDCYNGTEYFYGIQSRFPEVPLEIFPVPFQDRNR</sequence>
<name>B3EK54_CHLPB</name>
<dbReference type="eggNOG" id="ENOG50336AU">
    <property type="taxonomic scope" value="Bacteria"/>
</dbReference>